<accession>A0AC34QXH4</accession>
<evidence type="ECO:0000313" key="1">
    <source>
        <dbReference type="Proteomes" id="UP000887576"/>
    </source>
</evidence>
<evidence type="ECO:0000313" key="2">
    <source>
        <dbReference type="WBParaSite" id="JU765_v2.g20234.t1"/>
    </source>
</evidence>
<organism evidence="1 2">
    <name type="scientific">Panagrolaimus sp. JU765</name>
    <dbReference type="NCBI Taxonomy" id="591449"/>
    <lineage>
        <taxon>Eukaryota</taxon>
        <taxon>Metazoa</taxon>
        <taxon>Ecdysozoa</taxon>
        <taxon>Nematoda</taxon>
        <taxon>Chromadorea</taxon>
        <taxon>Rhabditida</taxon>
        <taxon>Tylenchina</taxon>
        <taxon>Panagrolaimomorpha</taxon>
        <taxon>Panagrolaimoidea</taxon>
        <taxon>Panagrolaimidae</taxon>
        <taxon>Panagrolaimus</taxon>
    </lineage>
</organism>
<protein>
    <submittedName>
        <fullName evidence="2">MFS transporter</fullName>
    </submittedName>
</protein>
<dbReference type="WBParaSite" id="JU765_v2.g20234.t1">
    <property type="protein sequence ID" value="JU765_v2.g20234.t1"/>
    <property type="gene ID" value="JU765_v2.g20234"/>
</dbReference>
<dbReference type="Proteomes" id="UP000887576">
    <property type="component" value="Unplaced"/>
</dbReference>
<proteinExistence type="predicted"/>
<sequence length="410" mass="46186">MFGKKQKDRVKLSLLVIYGLTNTFEQWCRILLPFSQWQLRPRPSLFDTLMLNSIGSAAMVLGSFMIAQLIDTIGSREAAVISTIVIGIYQTFVGQIENYYFYGIWQTLLLFNHMPTIVEAIIGQMIGEDGDEKERSRLIMRLTIPASIAFAAGPYLAIQVLYLINPSLGMSQSLCGIFNMLTVLPIIFFVLPNENSQFKKFKVPTVNAYFELLRDSQFLWTLLFVFIVTAPYNAYDSVLRTQLSTQMLTNPGDMAKLALLLGAFTLFANIFVLPRLQQRFGPQTLLLGSLIMLFFIYLYLSWVHEYMYLLFGLPLQIMGVCVANGLLTAQLMGNVPRTQMGKAAALNRIAQLAAMTMTPLITGYYIDGSETAILCYTSAVITLLGVPIVYYKGEFMRQTFSNLPIRTHAE</sequence>
<reference evidence="2" key="1">
    <citation type="submission" date="2022-11" db="UniProtKB">
        <authorList>
            <consortium name="WormBaseParasite"/>
        </authorList>
    </citation>
    <scope>IDENTIFICATION</scope>
</reference>
<name>A0AC34QXH4_9BILA</name>